<comment type="caution">
    <text evidence="10">The sequence shown here is derived from an EMBL/GenBank/DDBJ whole genome shotgun (WGS) entry which is preliminary data.</text>
</comment>
<reference evidence="11" key="1">
    <citation type="journal article" date="2019" name="Int. J. Syst. Evol. Microbiol.">
        <title>The Global Catalogue of Microorganisms (GCM) 10K type strain sequencing project: providing services to taxonomists for standard genome sequencing and annotation.</title>
        <authorList>
            <consortium name="The Broad Institute Genomics Platform"/>
            <consortium name="The Broad Institute Genome Sequencing Center for Infectious Disease"/>
            <person name="Wu L."/>
            <person name="Ma J."/>
        </authorList>
    </citation>
    <scope>NUCLEOTIDE SEQUENCE [LARGE SCALE GENOMIC DNA]</scope>
    <source>
        <strain evidence="11">NBRC 102520</strain>
    </source>
</reference>
<evidence type="ECO:0000313" key="10">
    <source>
        <dbReference type="EMBL" id="GLR90107.1"/>
    </source>
</evidence>
<feature type="signal peptide" evidence="8">
    <location>
        <begin position="1"/>
        <end position="24"/>
    </location>
</feature>
<accession>A0ABQ6BD86</accession>
<dbReference type="PANTHER" id="PTHR11705:SF143">
    <property type="entry name" value="SLL0236 PROTEIN"/>
    <property type="match status" value="1"/>
</dbReference>
<dbReference type="InterPro" id="IPR000834">
    <property type="entry name" value="Peptidase_M14"/>
</dbReference>
<dbReference type="Pfam" id="PF00246">
    <property type="entry name" value="Peptidase_M14"/>
    <property type="match status" value="1"/>
</dbReference>
<feature type="chain" id="PRO_5045041167" description="Peptidase M14 domain-containing protein" evidence="8">
    <location>
        <begin position="25"/>
        <end position="535"/>
    </location>
</feature>
<keyword evidence="8" id="KW-0732">Signal</keyword>
<dbReference type="RefSeq" id="WP_284272762.1">
    <property type="nucleotide sequence ID" value="NZ_BSOW01000031.1"/>
</dbReference>
<keyword evidence="6" id="KW-0482">Metalloprotease</keyword>
<keyword evidence="11" id="KW-1185">Reference proteome</keyword>
<dbReference type="Gene3D" id="3.40.630.10">
    <property type="entry name" value="Zn peptidases"/>
    <property type="match status" value="1"/>
</dbReference>
<feature type="active site" description="Proton donor/acceptor" evidence="7">
    <location>
        <position position="299"/>
    </location>
</feature>
<evidence type="ECO:0000313" key="11">
    <source>
        <dbReference type="Proteomes" id="UP001156905"/>
    </source>
</evidence>
<keyword evidence="3" id="KW-0645">Protease</keyword>
<evidence type="ECO:0000256" key="1">
    <source>
        <dbReference type="ARBA" id="ARBA00001947"/>
    </source>
</evidence>
<name>A0ABQ6BD86_9BRAD</name>
<feature type="domain" description="Peptidase M14" evidence="9">
    <location>
        <begin position="60"/>
        <end position="328"/>
    </location>
</feature>
<evidence type="ECO:0000256" key="7">
    <source>
        <dbReference type="PROSITE-ProRule" id="PRU01379"/>
    </source>
</evidence>
<keyword evidence="5" id="KW-0862">Zinc</keyword>
<dbReference type="SUPFAM" id="SSF53187">
    <property type="entry name" value="Zn-dependent exopeptidases"/>
    <property type="match status" value="1"/>
</dbReference>
<dbReference type="SMART" id="SM00631">
    <property type="entry name" value="Zn_pept"/>
    <property type="match status" value="1"/>
</dbReference>
<proteinExistence type="inferred from homology"/>
<evidence type="ECO:0000256" key="8">
    <source>
        <dbReference type="SAM" id="SignalP"/>
    </source>
</evidence>
<dbReference type="Proteomes" id="UP001156905">
    <property type="component" value="Unassembled WGS sequence"/>
</dbReference>
<evidence type="ECO:0000256" key="2">
    <source>
        <dbReference type="ARBA" id="ARBA00005988"/>
    </source>
</evidence>
<comment type="cofactor">
    <cofactor evidence="1">
        <name>Zn(2+)</name>
        <dbReference type="ChEBI" id="CHEBI:29105"/>
    </cofactor>
</comment>
<evidence type="ECO:0000256" key="5">
    <source>
        <dbReference type="ARBA" id="ARBA00022833"/>
    </source>
</evidence>
<evidence type="ECO:0000259" key="9">
    <source>
        <dbReference type="PROSITE" id="PS52035"/>
    </source>
</evidence>
<protein>
    <recommendedName>
        <fullName evidence="9">Peptidase M14 domain-containing protein</fullName>
    </recommendedName>
</protein>
<dbReference type="EMBL" id="BSOW01000031">
    <property type="protein sequence ID" value="GLR90107.1"/>
    <property type="molecule type" value="Genomic_DNA"/>
</dbReference>
<dbReference type="PANTHER" id="PTHR11705">
    <property type="entry name" value="PROTEASE FAMILY M14 CARBOXYPEPTIDASE A,B"/>
    <property type="match status" value="1"/>
</dbReference>
<keyword evidence="4" id="KW-0378">Hydrolase</keyword>
<comment type="similarity">
    <text evidence="2 7">Belongs to the peptidase M14 family.</text>
</comment>
<sequence length="535" mass="56192">MRSGWIWLGSSLTGLALLVSPATAQFDPAKAYEEAPAVAARYPDPGVDYDTPALAPGRTGFTGHAEMMAYLSALQAKSSVMTMKIAGRSQQGRELPLLIFGSMAPTRPVVLLIGQQHGNEHAGGEAMLALARRLADGDLAPLLDRITVLIVPRANPDGAAADKRALADGVDLNRDHTLLRSPEGQALGAIFRDYQPNIVLDCHEFTVASRWVDKFGGLQRIDAMLQYATTANLPDMFVELQQNFRNSIMAALDSAGLTQDWYYTTGRAGGPAVASMGGIGADTGRNVAALRNAVSFLVETRGVGIGLAHFRRRVHTHVTAAQAILQAAADNPAGVLAAVARSREVVSGLSGSGNFVVLSKQTPEKRVLTFVDPVTGADKPIEVDWNSSLKIIPALTRSRPAGYLLAASEGAAAAKLRDLGLIVQQISAKADVSGETYRTVSVHESGKEDVTGSDEGAGKILLGEFATEGTTVKANAGDYYVSMAQPLANLAGIELEPESPVGFVANRLIAIPAGGTIATARLSAAPPALKAWDGK</sequence>
<evidence type="ECO:0000256" key="4">
    <source>
        <dbReference type="ARBA" id="ARBA00022801"/>
    </source>
</evidence>
<dbReference type="PROSITE" id="PS52035">
    <property type="entry name" value="PEPTIDASE_M14"/>
    <property type="match status" value="1"/>
</dbReference>
<gene>
    <name evidence="10" type="ORF">GCM10007857_68210</name>
</gene>
<evidence type="ECO:0000256" key="3">
    <source>
        <dbReference type="ARBA" id="ARBA00022670"/>
    </source>
</evidence>
<dbReference type="CDD" id="cd06242">
    <property type="entry name" value="M14-like"/>
    <property type="match status" value="1"/>
</dbReference>
<organism evidence="10 11">
    <name type="scientific">Bradyrhizobium iriomotense</name>
    <dbReference type="NCBI Taxonomy" id="441950"/>
    <lineage>
        <taxon>Bacteria</taxon>
        <taxon>Pseudomonadati</taxon>
        <taxon>Pseudomonadota</taxon>
        <taxon>Alphaproteobacteria</taxon>
        <taxon>Hyphomicrobiales</taxon>
        <taxon>Nitrobacteraceae</taxon>
        <taxon>Bradyrhizobium</taxon>
    </lineage>
</organism>
<evidence type="ECO:0000256" key="6">
    <source>
        <dbReference type="ARBA" id="ARBA00023049"/>
    </source>
</evidence>